<keyword evidence="2 4" id="KW-0378">Hydrolase</keyword>
<keyword evidence="7" id="KW-1185">Reference proteome</keyword>
<keyword evidence="3 4" id="KW-0326">Glycosidase</keyword>
<protein>
    <submittedName>
        <fullName evidence="6">Uncharacterized protein</fullName>
    </submittedName>
</protein>
<dbReference type="InterPro" id="IPR000743">
    <property type="entry name" value="Glyco_hydro_28"/>
</dbReference>
<dbReference type="AlphaFoldDB" id="A0A2T7F387"/>
<dbReference type="InterPro" id="IPR012334">
    <property type="entry name" value="Pectin_lyas_fold"/>
</dbReference>
<evidence type="ECO:0000256" key="2">
    <source>
        <dbReference type="ARBA" id="ARBA00022801"/>
    </source>
</evidence>
<sequence length="215" mass="22870">MVLPFISRMCTGAVSLTRRSTPRSSPSAMSASGGPSTRGTASSGAGKARRRGGRRAVAPRGGRPLPEARSGHAHAGRGAGGDHAPEELRLPRRRLPPRRLHRARRRAEPRTRCRRTCTAPPAPAQTSRASSTAPSTPTSSWTPTPRPNYFMIRTDFPSRDPCVLASSAHPFGHSSNTEGMHLQNTRDVEIKSSSVGCGDDCVSIETGGTSVQIKS</sequence>
<dbReference type="InterPro" id="IPR011050">
    <property type="entry name" value="Pectin_lyase_fold/virulence"/>
</dbReference>
<dbReference type="GO" id="GO:0005975">
    <property type="term" value="P:carbohydrate metabolic process"/>
    <property type="evidence" value="ECO:0007669"/>
    <property type="project" value="InterPro"/>
</dbReference>
<evidence type="ECO:0000313" key="6">
    <source>
        <dbReference type="EMBL" id="PUZ74551.1"/>
    </source>
</evidence>
<dbReference type="OrthoDB" id="1909044at2759"/>
<organism evidence="6 7">
    <name type="scientific">Panicum hallii var. hallii</name>
    <dbReference type="NCBI Taxonomy" id="1504633"/>
    <lineage>
        <taxon>Eukaryota</taxon>
        <taxon>Viridiplantae</taxon>
        <taxon>Streptophyta</taxon>
        <taxon>Embryophyta</taxon>
        <taxon>Tracheophyta</taxon>
        <taxon>Spermatophyta</taxon>
        <taxon>Magnoliopsida</taxon>
        <taxon>Liliopsida</taxon>
        <taxon>Poales</taxon>
        <taxon>Poaceae</taxon>
        <taxon>PACMAD clade</taxon>
        <taxon>Panicoideae</taxon>
        <taxon>Panicodae</taxon>
        <taxon>Paniceae</taxon>
        <taxon>Panicinae</taxon>
        <taxon>Panicum</taxon>
        <taxon>Panicum sect. Panicum</taxon>
    </lineage>
</organism>
<accession>A0A2T7F387</accession>
<evidence type="ECO:0000256" key="3">
    <source>
        <dbReference type="ARBA" id="ARBA00023295"/>
    </source>
</evidence>
<comment type="similarity">
    <text evidence="1 4">Belongs to the glycosyl hydrolase 28 family.</text>
</comment>
<dbReference type="EMBL" id="CM009749">
    <property type="protein sequence ID" value="PUZ74550.1"/>
    <property type="molecule type" value="Genomic_DNA"/>
</dbReference>
<dbReference type="STRING" id="1504633.A0A2T7F387"/>
<feature type="compositionally biased region" description="Low complexity" evidence="5">
    <location>
        <begin position="116"/>
        <end position="143"/>
    </location>
</feature>
<dbReference type="Gene3D" id="2.160.20.10">
    <property type="entry name" value="Single-stranded right-handed beta-helix, Pectin lyase-like"/>
    <property type="match status" value="1"/>
</dbReference>
<dbReference type="Gramene" id="PUZ74549">
    <property type="protein sequence ID" value="PUZ74549"/>
    <property type="gene ID" value="GQ55_1G073600"/>
</dbReference>
<proteinExistence type="inferred from homology"/>
<dbReference type="Proteomes" id="UP000244336">
    <property type="component" value="Chromosome 1"/>
</dbReference>
<evidence type="ECO:0000313" key="7">
    <source>
        <dbReference type="Proteomes" id="UP000244336"/>
    </source>
</evidence>
<feature type="region of interest" description="Disordered" evidence="5">
    <location>
        <begin position="12"/>
        <end position="147"/>
    </location>
</feature>
<reference evidence="6 7" key="1">
    <citation type="submission" date="2018-04" db="EMBL/GenBank/DDBJ databases">
        <title>WGS assembly of Panicum hallii var. hallii HAL2.</title>
        <authorList>
            <person name="Lovell J."/>
            <person name="Jenkins J."/>
            <person name="Lowry D."/>
            <person name="Mamidi S."/>
            <person name="Sreedasyam A."/>
            <person name="Weng X."/>
            <person name="Barry K."/>
            <person name="Bonette J."/>
            <person name="Campitelli B."/>
            <person name="Daum C."/>
            <person name="Gordon S."/>
            <person name="Gould B."/>
            <person name="Lipzen A."/>
            <person name="MacQueen A."/>
            <person name="Palacio-Mejia J."/>
            <person name="Plott C."/>
            <person name="Shakirov E."/>
            <person name="Shu S."/>
            <person name="Yoshinaga Y."/>
            <person name="Zane M."/>
            <person name="Rokhsar D."/>
            <person name="Grimwood J."/>
            <person name="Schmutz J."/>
            <person name="Juenger T."/>
        </authorList>
    </citation>
    <scope>NUCLEOTIDE SEQUENCE [LARGE SCALE GENOMIC DNA]</scope>
    <source>
        <strain evidence="7">cv. HAL2</strain>
        <strain evidence="6">HAL2</strain>
    </source>
</reference>
<dbReference type="EMBL" id="CM009749">
    <property type="protein sequence ID" value="PUZ74551.1"/>
    <property type="molecule type" value="Genomic_DNA"/>
</dbReference>
<feature type="compositionally biased region" description="Basic residues" evidence="5">
    <location>
        <begin position="91"/>
        <end position="105"/>
    </location>
</feature>
<name>A0A2T7F387_9POAL</name>
<evidence type="ECO:0000256" key="1">
    <source>
        <dbReference type="ARBA" id="ARBA00008834"/>
    </source>
</evidence>
<feature type="compositionally biased region" description="Low complexity" evidence="5">
    <location>
        <begin position="17"/>
        <end position="46"/>
    </location>
</feature>
<evidence type="ECO:0000256" key="5">
    <source>
        <dbReference type="SAM" id="MobiDB-lite"/>
    </source>
</evidence>
<dbReference type="Pfam" id="PF00295">
    <property type="entry name" value="Glyco_hydro_28"/>
    <property type="match status" value="1"/>
</dbReference>
<gene>
    <name evidence="6" type="ORF">GQ55_1G073600</name>
</gene>
<dbReference type="EMBL" id="CM009749">
    <property type="protein sequence ID" value="PUZ74549.1"/>
    <property type="molecule type" value="Genomic_DNA"/>
</dbReference>
<dbReference type="Gramene" id="PUZ74551">
    <property type="protein sequence ID" value="PUZ74551"/>
    <property type="gene ID" value="GQ55_1G073600"/>
</dbReference>
<evidence type="ECO:0000256" key="4">
    <source>
        <dbReference type="RuleBase" id="RU361169"/>
    </source>
</evidence>
<dbReference type="Gramene" id="PUZ74550">
    <property type="protein sequence ID" value="PUZ74550"/>
    <property type="gene ID" value="GQ55_1G073600"/>
</dbReference>
<dbReference type="SUPFAM" id="SSF51126">
    <property type="entry name" value="Pectin lyase-like"/>
    <property type="match status" value="1"/>
</dbReference>
<dbReference type="GO" id="GO:0004650">
    <property type="term" value="F:polygalacturonase activity"/>
    <property type="evidence" value="ECO:0007669"/>
    <property type="project" value="InterPro"/>
</dbReference>